<keyword evidence="6" id="KW-0732">Signal</keyword>
<gene>
    <name evidence="8" type="ORF">E5676_scaffold16G003360</name>
</gene>
<proteinExistence type="inferred from homology"/>
<accession>A0A5D3CEJ1</accession>
<protein>
    <submittedName>
        <fullName evidence="8">Putative defensin-like protein 20</fullName>
    </submittedName>
</protein>
<keyword evidence="5" id="KW-0295">Fungicide</keyword>
<evidence type="ECO:0000256" key="3">
    <source>
        <dbReference type="ARBA" id="ARBA00022525"/>
    </source>
</evidence>
<organism evidence="8 9">
    <name type="scientific">Cucumis melo var. makuwa</name>
    <name type="common">Oriental melon</name>
    <dbReference type="NCBI Taxonomy" id="1194695"/>
    <lineage>
        <taxon>Eukaryota</taxon>
        <taxon>Viridiplantae</taxon>
        <taxon>Streptophyta</taxon>
        <taxon>Embryophyta</taxon>
        <taxon>Tracheophyta</taxon>
        <taxon>Spermatophyta</taxon>
        <taxon>Magnoliopsida</taxon>
        <taxon>eudicotyledons</taxon>
        <taxon>Gunneridae</taxon>
        <taxon>Pentapetalae</taxon>
        <taxon>rosids</taxon>
        <taxon>fabids</taxon>
        <taxon>Cucurbitales</taxon>
        <taxon>Cucurbitaceae</taxon>
        <taxon>Benincaseae</taxon>
        <taxon>Cucumis</taxon>
    </lineage>
</organism>
<evidence type="ECO:0000256" key="7">
    <source>
        <dbReference type="ARBA" id="ARBA00022821"/>
    </source>
</evidence>
<dbReference type="AlphaFoldDB" id="A0A5D3CEJ1"/>
<sequence>MPKRVSTYEVIPTKMNIARRGKHFGKRFPDGSLNANAAQMCCNNHPSLGRCKPGVDDSPGGNGKCWSFCISGWSKNTNAQLCCNNHPELGSCEPGVDDASDGKCWLHCIAGCEKGGFCKQLSNKNVCHCYC</sequence>
<dbReference type="GO" id="GO:0050832">
    <property type="term" value="P:defense response to fungus"/>
    <property type="evidence" value="ECO:0007669"/>
    <property type="project" value="UniProtKB-KW"/>
</dbReference>
<evidence type="ECO:0000256" key="4">
    <source>
        <dbReference type="ARBA" id="ARBA00022529"/>
    </source>
</evidence>
<dbReference type="GO" id="GO:0005576">
    <property type="term" value="C:extracellular region"/>
    <property type="evidence" value="ECO:0007669"/>
    <property type="project" value="UniProtKB-SubCell"/>
</dbReference>
<keyword evidence="4" id="KW-0929">Antimicrobial</keyword>
<evidence type="ECO:0000256" key="2">
    <source>
        <dbReference type="ARBA" id="ARBA00006722"/>
    </source>
</evidence>
<dbReference type="PANTHER" id="PTHR34453">
    <property type="entry name" value="DEFENSIN-LIKE (DEFL) FAMILY PROTEIN-RELATED"/>
    <property type="match status" value="1"/>
</dbReference>
<dbReference type="Proteomes" id="UP000321947">
    <property type="component" value="Unassembled WGS sequence"/>
</dbReference>
<comment type="similarity">
    <text evidence="2">Belongs to the DEFL family.</text>
</comment>
<evidence type="ECO:0000256" key="1">
    <source>
        <dbReference type="ARBA" id="ARBA00004613"/>
    </source>
</evidence>
<dbReference type="Pfam" id="PF10868">
    <property type="entry name" value="Defensin_like"/>
    <property type="match status" value="2"/>
</dbReference>
<evidence type="ECO:0000313" key="9">
    <source>
        <dbReference type="Proteomes" id="UP000321947"/>
    </source>
</evidence>
<dbReference type="InterPro" id="IPR022618">
    <property type="entry name" value="Defensin-like_20-28"/>
</dbReference>
<keyword evidence="3" id="KW-0964">Secreted</keyword>
<evidence type="ECO:0000313" key="8">
    <source>
        <dbReference type="EMBL" id="TYK10191.1"/>
    </source>
</evidence>
<reference evidence="8 9" key="1">
    <citation type="submission" date="2019-08" db="EMBL/GenBank/DDBJ databases">
        <title>Draft genome sequences of two oriental melons (Cucumis melo L. var makuwa).</title>
        <authorList>
            <person name="Kwon S.-Y."/>
        </authorList>
    </citation>
    <scope>NUCLEOTIDE SEQUENCE [LARGE SCALE GENOMIC DNA]</scope>
    <source>
        <strain evidence="9">cv. Chang Bougi</strain>
        <tissue evidence="8">Leaf</tissue>
    </source>
</reference>
<dbReference type="EMBL" id="SSTD01011206">
    <property type="protein sequence ID" value="TYK10191.1"/>
    <property type="molecule type" value="Genomic_DNA"/>
</dbReference>
<dbReference type="GO" id="GO:0031640">
    <property type="term" value="P:killing of cells of another organism"/>
    <property type="evidence" value="ECO:0007669"/>
    <property type="project" value="UniProtKB-KW"/>
</dbReference>
<evidence type="ECO:0000256" key="6">
    <source>
        <dbReference type="ARBA" id="ARBA00022729"/>
    </source>
</evidence>
<comment type="caution">
    <text evidence="8">The sequence shown here is derived from an EMBL/GenBank/DDBJ whole genome shotgun (WGS) entry which is preliminary data.</text>
</comment>
<name>A0A5D3CEJ1_CUCMM</name>
<keyword evidence="7" id="KW-0611">Plant defense</keyword>
<comment type="subcellular location">
    <subcellularLocation>
        <location evidence="1">Secreted</location>
    </subcellularLocation>
</comment>
<evidence type="ECO:0000256" key="5">
    <source>
        <dbReference type="ARBA" id="ARBA00022577"/>
    </source>
</evidence>
<dbReference type="PANTHER" id="PTHR34453:SF3">
    <property type="entry name" value="DEFENSIN-LIKE (DEFL) FAMILY PROTEIN-RELATED"/>
    <property type="match status" value="1"/>
</dbReference>